<dbReference type="Pfam" id="PF10545">
    <property type="entry name" value="MADF_DNA_bdg"/>
    <property type="match status" value="1"/>
</dbReference>
<dbReference type="Proteomes" id="UP001566132">
    <property type="component" value="Unassembled WGS sequence"/>
</dbReference>
<proteinExistence type="predicted"/>
<keyword evidence="3" id="KW-1185">Reference proteome</keyword>
<evidence type="ECO:0000313" key="3">
    <source>
        <dbReference type="Proteomes" id="UP001566132"/>
    </source>
</evidence>
<comment type="caution">
    <text evidence="2">The sequence shown here is derived from an EMBL/GenBank/DDBJ whole genome shotgun (WGS) entry which is preliminary data.</text>
</comment>
<name>A0ABD1EE26_HYPHA</name>
<evidence type="ECO:0000313" key="2">
    <source>
        <dbReference type="EMBL" id="KAL1492894.1"/>
    </source>
</evidence>
<dbReference type="InterPro" id="IPR039353">
    <property type="entry name" value="TF_Adf1"/>
</dbReference>
<gene>
    <name evidence="2" type="ORF">ABEB36_011066</name>
</gene>
<dbReference type="AlphaFoldDB" id="A0ABD1EE26"/>
<dbReference type="PROSITE" id="PS51029">
    <property type="entry name" value="MADF"/>
    <property type="match status" value="1"/>
</dbReference>
<dbReference type="PANTHER" id="PTHR12243:SF67">
    <property type="entry name" value="COREPRESSOR OF PANGOLIN, ISOFORM A-RELATED"/>
    <property type="match status" value="1"/>
</dbReference>
<accession>A0ABD1EE26</accession>
<dbReference type="SMART" id="SM00595">
    <property type="entry name" value="MADF"/>
    <property type="match status" value="1"/>
</dbReference>
<dbReference type="EMBL" id="JBDJPC010000008">
    <property type="protein sequence ID" value="KAL1492894.1"/>
    <property type="molecule type" value="Genomic_DNA"/>
</dbReference>
<evidence type="ECO:0000259" key="1">
    <source>
        <dbReference type="PROSITE" id="PS51029"/>
    </source>
</evidence>
<reference evidence="2 3" key="1">
    <citation type="submission" date="2024-05" db="EMBL/GenBank/DDBJ databases">
        <title>Genetic variation in Jamaican populations of the coffee berry borer (Hypothenemus hampei).</title>
        <authorList>
            <person name="Errbii M."/>
            <person name="Myrie A."/>
        </authorList>
    </citation>
    <scope>NUCLEOTIDE SEQUENCE [LARGE SCALE GENOMIC DNA]</scope>
    <source>
        <strain evidence="2">JA-Hopewell-2020-01-JO</strain>
        <tissue evidence="2">Whole body</tissue>
    </source>
</reference>
<sequence length="160" mass="19275">MVNCDVLIRLVHDRQALWDMKHKNYHNREISRKLWIEIAVEMKTTRHVVKKKWHNLRTTYRRIYVKTLSTLGPVSKWKYFHSLSFLSDNLLPRRFLHTQKKIDQEFSFSYDEISNSEYFSNTEFIDLSQVGFEILVNPKKEINRKQNDSLIDLSSDLIEV</sequence>
<dbReference type="InterPro" id="IPR006578">
    <property type="entry name" value="MADF-dom"/>
</dbReference>
<protein>
    <recommendedName>
        <fullName evidence="1">MADF domain-containing protein</fullName>
    </recommendedName>
</protein>
<dbReference type="PANTHER" id="PTHR12243">
    <property type="entry name" value="MADF DOMAIN TRANSCRIPTION FACTOR"/>
    <property type="match status" value="1"/>
</dbReference>
<feature type="domain" description="MADF" evidence="1">
    <location>
        <begin position="6"/>
        <end position="91"/>
    </location>
</feature>
<organism evidence="2 3">
    <name type="scientific">Hypothenemus hampei</name>
    <name type="common">Coffee berry borer</name>
    <dbReference type="NCBI Taxonomy" id="57062"/>
    <lineage>
        <taxon>Eukaryota</taxon>
        <taxon>Metazoa</taxon>
        <taxon>Ecdysozoa</taxon>
        <taxon>Arthropoda</taxon>
        <taxon>Hexapoda</taxon>
        <taxon>Insecta</taxon>
        <taxon>Pterygota</taxon>
        <taxon>Neoptera</taxon>
        <taxon>Endopterygota</taxon>
        <taxon>Coleoptera</taxon>
        <taxon>Polyphaga</taxon>
        <taxon>Cucujiformia</taxon>
        <taxon>Curculionidae</taxon>
        <taxon>Scolytinae</taxon>
        <taxon>Hypothenemus</taxon>
    </lineage>
</organism>